<dbReference type="InterPro" id="IPR029062">
    <property type="entry name" value="Class_I_gatase-like"/>
</dbReference>
<dbReference type="SUPFAM" id="SSF52317">
    <property type="entry name" value="Class I glutamine amidotransferase-like"/>
    <property type="match status" value="1"/>
</dbReference>
<sequence length="839" mass="92373">MKYHQKQKLKQKIFAVIALVIALIMVLSLLTPVFAAAPNTQTVTAVTNTDVAEPTPEQEQEKIIGGDHFVLDLQMGFDNSYIVEKVTPMTATLTNNGEAFQGEFQVKVYTYENTDSGFQKYALYSQKLELPEGATKQVSMELGLNTVRRFMEVSLVDEGGNVVFQKHVPVDALSPETVAVGVLSEQPAQVQYLAGMNLSEKTSVFFLDRDTFPESQSVMENFAVLIIDDFDTATLGDAQKKALKNWVDNGGLLVLGTGVQAQKVLSGLDFVDVSLNGTQSVSGISAPDGTALSLSAPLTVAGISAEKASVKWEANGTPLTSLMPYGGGYVLLNHFALGLAPFANMPQQTAVLKGLCSGLYDAEGENAGAEITNQLRYAANSFPSVTGNSIVVIFLAVGIYIVLAGPVMYLVLKKKDRRELGWITIPVLSVVFFGVVFLLAGRSTYHNGMISTKAIVEMEEGSSVGETQIAMAMKVPGNGDVTLESELPIPVQPQLDNGWYDGNGKAEEIDYKVTTGDGTNIVFYDNMAWETNFVSASATLELGGSVTSNVAFDGEKVVGTVTNGTSVNFMDAYLKLDYIYIPLGELPAGETMEVSYDLSTENINDRYGERMTNLVTGDDTTIWDQVQNGTITEERGYTLRREQELMEILYNWDTTEQSSWENSQITYEFFGFSDMPIFDSVKYLNGKPARENCLAMFHTVGTKDLSREKSFDLPFTVLPETTDQAVNYGVYYDNRNNFCEVNNYMDAEQEVVLQYVVGEGVRIDEIQFAFDESYRSGMYADPQVYNVKTGQWEDFVETPYAPGEDYINEERVVQFKMYLEPGVYTHAPRMRVKGGGLYA</sequence>
<accession>A0A1M6NRX5</accession>
<dbReference type="CDD" id="cd03143">
    <property type="entry name" value="A4_beta-galactosidase_middle_domain"/>
    <property type="match status" value="1"/>
</dbReference>
<feature type="chain" id="PRO_5039581010" evidence="2">
    <location>
        <begin position="36"/>
        <end position="839"/>
    </location>
</feature>
<keyword evidence="1" id="KW-0812">Transmembrane</keyword>
<feature type="transmembrane region" description="Helical" evidence="1">
    <location>
        <begin position="419"/>
        <end position="440"/>
    </location>
</feature>
<organism evidence="3 4">
    <name type="scientific">Anaerotignum lactatifermentans DSM 14214</name>
    <dbReference type="NCBI Taxonomy" id="1121323"/>
    <lineage>
        <taxon>Bacteria</taxon>
        <taxon>Bacillati</taxon>
        <taxon>Bacillota</taxon>
        <taxon>Clostridia</taxon>
        <taxon>Lachnospirales</taxon>
        <taxon>Anaerotignaceae</taxon>
        <taxon>Anaerotignum</taxon>
    </lineage>
</organism>
<keyword evidence="2" id="KW-0732">Signal</keyword>
<reference evidence="3 4" key="1">
    <citation type="submission" date="2016-11" db="EMBL/GenBank/DDBJ databases">
        <authorList>
            <person name="Jaros S."/>
            <person name="Januszkiewicz K."/>
            <person name="Wedrychowicz H."/>
        </authorList>
    </citation>
    <scope>NUCLEOTIDE SEQUENCE [LARGE SCALE GENOMIC DNA]</scope>
    <source>
        <strain evidence="3 4">DSM 14214</strain>
    </source>
</reference>
<feature type="transmembrane region" description="Helical" evidence="1">
    <location>
        <begin position="390"/>
        <end position="412"/>
    </location>
</feature>
<evidence type="ECO:0000256" key="1">
    <source>
        <dbReference type="SAM" id="Phobius"/>
    </source>
</evidence>
<dbReference type="EMBL" id="FRAH01000011">
    <property type="protein sequence ID" value="SHJ98406.1"/>
    <property type="molecule type" value="Genomic_DNA"/>
</dbReference>
<keyword evidence="1" id="KW-0472">Membrane</keyword>
<dbReference type="Gene3D" id="3.40.50.880">
    <property type="match status" value="1"/>
</dbReference>
<dbReference type="OrthoDB" id="137965at2"/>
<gene>
    <name evidence="3" type="ORF">SAMN02745138_00928</name>
</gene>
<dbReference type="AlphaFoldDB" id="A0A1M6NRX5"/>
<keyword evidence="4" id="KW-1185">Reference proteome</keyword>
<feature type="signal peptide" evidence="2">
    <location>
        <begin position="1"/>
        <end position="35"/>
    </location>
</feature>
<protein>
    <submittedName>
        <fullName evidence="3">Uncharacterized protein</fullName>
    </submittedName>
</protein>
<proteinExistence type="predicted"/>
<evidence type="ECO:0000313" key="3">
    <source>
        <dbReference type="EMBL" id="SHJ98406.1"/>
    </source>
</evidence>
<name>A0A1M6NRX5_9FIRM</name>
<dbReference type="RefSeq" id="WP_072849657.1">
    <property type="nucleotide sequence ID" value="NZ_FRAH01000011.1"/>
</dbReference>
<keyword evidence="1" id="KW-1133">Transmembrane helix</keyword>
<dbReference type="Proteomes" id="UP000183975">
    <property type="component" value="Unassembled WGS sequence"/>
</dbReference>
<evidence type="ECO:0000313" key="4">
    <source>
        <dbReference type="Proteomes" id="UP000183975"/>
    </source>
</evidence>
<evidence type="ECO:0000256" key="2">
    <source>
        <dbReference type="SAM" id="SignalP"/>
    </source>
</evidence>